<dbReference type="SUPFAM" id="SSF53756">
    <property type="entry name" value="UDP-Glycosyltransferase/glycogen phosphorylase"/>
    <property type="match status" value="1"/>
</dbReference>
<dbReference type="RefSeq" id="WP_281465769.1">
    <property type="nucleotide sequence ID" value="NZ_CP124535.1"/>
</dbReference>
<proteinExistence type="predicted"/>
<protein>
    <submittedName>
        <fullName evidence="1">Glycosyltransferase family 4 protein</fullName>
        <ecNumber evidence="1">2.4.-.-</ecNumber>
    </submittedName>
</protein>
<keyword evidence="1" id="KW-0808">Transferase</keyword>
<gene>
    <name evidence="1" type="ORF">QF092_17005</name>
</gene>
<keyword evidence="2" id="KW-1185">Reference proteome</keyword>
<reference evidence="1 2" key="1">
    <citation type="submission" date="2023-04" db="EMBL/GenBank/DDBJ databases">
        <title>YMD61, complete Genome.</title>
        <authorList>
            <person name="Zhang J."/>
        </authorList>
    </citation>
    <scope>NUCLEOTIDE SEQUENCE [LARGE SCALE GENOMIC DNA]</scope>
    <source>
        <strain evidence="1 2">YMD61</strain>
    </source>
</reference>
<dbReference type="PANTHER" id="PTHR12526:SF637">
    <property type="entry name" value="GLYCOSYLTRANSFERASE EPSF-RELATED"/>
    <property type="match status" value="1"/>
</dbReference>
<keyword evidence="1" id="KW-0328">Glycosyltransferase</keyword>
<name>A0ABY8Q4X5_9RHOB</name>
<sequence length="356" mass="39807">MLRLGFLSNHNPFDKNAFSSTAHFMWRALSENPSCSLQVLGKHRRPRPIIDRFWRKAANAALLDPSVLDRFDAIVSLVSTNLVVKYGPLTHVPIIHCTDATPGFLKEFYGYDIPDTAIENERRAYDCAKIILFSSDFMRKRALAEFGELYAPKMMSLPWGANLETFPTVPPTKPPPNPLRLLFIGKDWARKGGDIAVATTDELNRRGIATELHLVGTNAGSIGRGTTVVDHGYLNKNLRKDRLILEHLLNRSHFLLLPTRADCTPMVLAEANSYGIPVLTTNVGGIPSIVQEGRNGEMVSPDANAADYADRLIALSSDQTEYEALSRSSFEHFRQHLTWSAWSDAIIGMLEKRYTQ</sequence>
<dbReference type="CDD" id="cd03801">
    <property type="entry name" value="GT4_PimA-like"/>
    <property type="match status" value="1"/>
</dbReference>
<accession>A0ABY8Q4X5</accession>
<dbReference type="PANTHER" id="PTHR12526">
    <property type="entry name" value="GLYCOSYLTRANSFERASE"/>
    <property type="match status" value="1"/>
</dbReference>
<dbReference type="GO" id="GO:0016757">
    <property type="term" value="F:glycosyltransferase activity"/>
    <property type="evidence" value="ECO:0007669"/>
    <property type="project" value="UniProtKB-KW"/>
</dbReference>
<evidence type="ECO:0000313" key="1">
    <source>
        <dbReference type="EMBL" id="WGV15928.1"/>
    </source>
</evidence>
<dbReference type="EMBL" id="CP124535">
    <property type="protein sequence ID" value="WGV15928.1"/>
    <property type="molecule type" value="Genomic_DNA"/>
</dbReference>
<dbReference type="Proteomes" id="UP001230978">
    <property type="component" value="Chromosome"/>
</dbReference>
<organism evidence="1 2">
    <name type="scientific">Fuscovulum ytuae</name>
    <dbReference type="NCBI Taxonomy" id="3042299"/>
    <lineage>
        <taxon>Bacteria</taxon>
        <taxon>Pseudomonadati</taxon>
        <taxon>Pseudomonadota</taxon>
        <taxon>Alphaproteobacteria</taxon>
        <taxon>Rhodobacterales</taxon>
        <taxon>Paracoccaceae</taxon>
        <taxon>Fuscovulum</taxon>
    </lineage>
</organism>
<dbReference type="Gene3D" id="3.40.50.2000">
    <property type="entry name" value="Glycogen Phosphorylase B"/>
    <property type="match status" value="1"/>
</dbReference>
<evidence type="ECO:0000313" key="2">
    <source>
        <dbReference type="Proteomes" id="UP001230978"/>
    </source>
</evidence>
<dbReference type="EC" id="2.4.-.-" evidence="1"/>
<dbReference type="Pfam" id="PF13692">
    <property type="entry name" value="Glyco_trans_1_4"/>
    <property type="match status" value="1"/>
</dbReference>